<gene>
    <name evidence="4" type="ORF">WICPIJ_004379</name>
</gene>
<reference evidence="4" key="2">
    <citation type="submission" date="2021-01" db="EMBL/GenBank/DDBJ databases">
        <authorList>
            <person name="Schikora-Tamarit M.A."/>
        </authorList>
    </citation>
    <scope>NUCLEOTIDE SEQUENCE</scope>
    <source>
        <strain evidence="4">CBS2887</strain>
    </source>
</reference>
<dbReference type="InterPro" id="IPR032675">
    <property type="entry name" value="LRR_dom_sf"/>
</dbReference>
<dbReference type="PANTHER" id="PTHR48051">
    <property type="match status" value="1"/>
</dbReference>
<feature type="compositionally biased region" description="Acidic residues" evidence="3">
    <location>
        <begin position="571"/>
        <end position="586"/>
    </location>
</feature>
<dbReference type="Gene3D" id="3.80.10.10">
    <property type="entry name" value="Ribonuclease Inhibitor"/>
    <property type="match status" value="1"/>
</dbReference>
<protein>
    <submittedName>
        <fullName evidence="4">Uncharacterized protein</fullName>
    </submittedName>
</protein>
<keyword evidence="5" id="KW-1185">Reference proteome</keyword>
<keyword evidence="2" id="KW-0677">Repeat</keyword>
<organism evidence="4 5">
    <name type="scientific">Wickerhamomyces pijperi</name>
    <name type="common">Yeast</name>
    <name type="synonym">Pichia pijperi</name>
    <dbReference type="NCBI Taxonomy" id="599730"/>
    <lineage>
        <taxon>Eukaryota</taxon>
        <taxon>Fungi</taxon>
        <taxon>Dikarya</taxon>
        <taxon>Ascomycota</taxon>
        <taxon>Saccharomycotina</taxon>
        <taxon>Saccharomycetes</taxon>
        <taxon>Phaffomycetales</taxon>
        <taxon>Wickerhamomycetaceae</taxon>
        <taxon>Wickerhamomyces</taxon>
    </lineage>
</organism>
<feature type="compositionally biased region" description="Acidic residues" evidence="3">
    <location>
        <begin position="185"/>
        <end position="197"/>
    </location>
</feature>
<proteinExistence type="predicted"/>
<feature type="compositionally biased region" description="Acidic residues" evidence="3">
    <location>
        <begin position="548"/>
        <end position="564"/>
    </location>
</feature>
<keyword evidence="1" id="KW-0433">Leucine-rich repeat</keyword>
<evidence type="ECO:0000256" key="1">
    <source>
        <dbReference type="ARBA" id="ARBA00022614"/>
    </source>
</evidence>
<comment type="caution">
    <text evidence="4">The sequence shown here is derived from an EMBL/GenBank/DDBJ whole genome shotgun (WGS) entry which is preliminary data.</text>
</comment>
<evidence type="ECO:0000256" key="2">
    <source>
        <dbReference type="ARBA" id="ARBA00022737"/>
    </source>
</evidence>
<evidence type="ECO:0000313" key="4">
    <source>
        <dbReference type="EMBL" id="KAH3684663.1"/>
    </source>
</evidence>
<name>A0A9P8TM43_WICPI</name>
<dbReference type="InterPro" id="IPR050216">
    <property type="entry name" value="LRR_domain-containing"/>
</dbReference>
<evidence type="ECO:0000256" key="3">
    <source>
        <dbReference type="SAM" id="MobiDB-lite"/>
    </source>
</evidence>
<dbReference type="Proteomes" id="UP000774326">
    <property type="component" value="Unassembled WGS sequence"/>
</dbReference>
<dbReference type="EMBL" id="JAEUBG010002382">
    <property type="protein sequence ID" value="KAH3684663.1"/>
    <property type="molecule type" value="Genomic_DNA"/>
</dbReference>
<dbReference type="OrthoDB" id="1517790at2759"/>
<sequence>MSPTSQEQDPGTQQRPQLVKLPSTTSAPLLTKNLSVIAEVNTSFCEPNSDAIANYSSEEDNEDEQMEGNKRIVQADDYESTITPFLNPMKRQRYFEDSHTFAHSSTKRRSTLGYSSSVFGSEDTEFNSSTFGSTAAFVGNSYSKSKIHVLPSSPPVYPGGGDDYAEDEGENDAPLLTSSPRNDHEESEEEEGEEEEETAINFNIDEYHHIGAYYSSDPIEDTTHQKEDTTQLFNRLISEAFDTNSAKIKADGLYLRKVPETIGDLKDLVITTKDHVIKPAEIELYLGKNELKILPPRLFELENCIVLSLRQNRLKRIPDNISNLHKLKSCNFSVNEIQVLPSQILKLTHLDNFIVRPNPYLIELKDQVVSSYYQINPESPSKDQRRYISQIKWTESQSVKPAAVEHDHDYNDDNYTQIMTKDKTQLSQLSQVPKLSELCLRQIGNYAPTKREITEWKETLPVQLQLKATKALQKRVFGMKCAICDHLTIDPVAKCLEWWDFKGEKLIPIRLNFCCGGCVAKWIQGVESERNGLFNIGDLKVVQRQDMELSDDDGDSDSDWDLEEGDRTVLVEDEEDEGQMAFDEDF</sequence>
<feature type="region of interest" description="Disordered" evidence="3">
    <location>
        <begin position="547"/>
        <end position="586"/>
    </location>
</feature>
<dbReference type="AlphaFoldDB" id="A0A9P8TM43"/>
<dbReference type="GO" id="GO:0005737">
    <property type="term" value="C:cytoplasm"/>
    <property type="evidence" value="ECO:0007669"/>
    <property type="project" value="TreeGrafter"/>
</dbReference>
<feature type="region of interest" description="Disordered" evidence="3">
    <location>
        <begin position="148"/>
        <end position="197"/>
    </location>
</feature>
<feature type="region of interest" description="Disordered" evidence="3">
    <location>
        <begin position="1"/>
        <end position="24"/>
    </location>
</feature>
<reference evidence="4" key="1">
    <citation type="journal article" date="2021" name="Open Biol.">
        <title>Shared evolutionary footprints suggest mitochondrial oxidative damage underlies multiple complex I losses in fungi.</title>
        <authorList>
            <person name="Schikora-Tamarit M.A."/>
            <person name="Marcet-Houben M."/>
            <person name="Nosek J."/>
            <person name="Gabaldon T."/>
        </authorList>
    </citation>
    <scope>NUCLEOTIDE SEQUENCE</scope>
    <source>
        <strain evidence="4">CBS2887</strain>
    </source>
</reference>
<dbReference type="PANTHER" id="PTHR48051:SF54">
    <property type="entry name" value="LEUCINE-RICH REPEAT-CONTAINING PROTEIN"/>
    <property type="match status" value="1"/>
</dbReference>
<dbReference type="SUPFAM" id="SSF52058">
    <property type="entry name" value="L domain-like"/>
    <property type="match status" value="1"/>
</dbReference>
<evidence type="ECO:0000313" key="5">
    <source>
        <dbReference type="Proteomes" id="UP000774326"/>
    </source>
</evidence>
<accession>A0A9P8TM43</accession>